<sequence>MLCDSDLQEMMLLSLPCIFGR</sequence>
<dbReference type="AlphaFoldDB" id="A0A0A8ZLQ5"/>
<name>A0A0A8ZLQ5_ARUDO</name>
<protein>
    <submittedName>
        <fullName evidence="1">Uncharacterized protein</fullName>
    </submittedName>
</protein>
<dbReference type="EMBL" id="GBRH01258159">
    <property type="protein sequence ID" value="JAD39736.1"/>
    <property type="molecule type" value="Transcribed_RNA"/>
</dbReference>
<organism evidence="1">
    <name type="scientific">Arundo donax</name>
    <name type="common">Giant reed</name>
    <name type="synonym">Donax arundinaceus</name>
    <dbReference type="NCBI Taxonomy" id="35708"/>
    <lineage>
        <taxon>Eukaryota</taxon>
        <taxon>Viridiplantae</taxon>
        <taxon>Streptophyta</taxon>
        <taxon>Embryophyta</taxon>
        <taxon>Tracheophyta</taxon>
        <taxon>Spermatophyta</taxon>
        <taxon>Magnoliopsida</taxon>
        <taxon>Liliopsida</taxon>
        <taxon>Poales</taxon>
        <taxon>Poaceae</taxon>
        <taxon>PACMAD clade</taxon>
        <taxon>Arundinoideae</taxon>
        <taxon>Arundineae</taxon>
        <taxon>Arundo</taxon>
    </lineage>
</organism>
<accession>A0A0A8ZLQ5</accession>
<proteinExistence type="predicted"/>
<reference evidence="1" key="1">
    <citation type="submission" date="2014-09" db="EMBL/GenBank/DDBJ databases">
        <authorList>
            <person name="Magalhaes I.L.F."/>
            <person name="Oliveira U."/>
            <person name="Santos F.R."/>
            <person name="Vidigal T.H.D.A."/>
            <person name="Brescovit A.D."/>
            <person name="Santos A.J."/>
        </authorList>
    </citation>
    <scope>NUCLEOTIDE SEQUENCE</scope>
    <source>
        <tissue evidence="1">Shoot tissue taken approximately 20 cm above the soil surface</tissue>
    </source>
</reference>
<reference evidence="1" key="2">
    <citation type="journal article" date="2015" name="Data Brief">
        <title>Shoot transcriptome of the giant reed, Arundo donax.</title>
        <authorList>
            <person name="Barrero R.A."/>
            <person name="Guerrero F.D."/>
            <person name="Moolhuijzen P."/>
            <person name="Goolsby J.A."/>
            <person name="Tidwell J."/>
            <person name="Bellgard S.E."/>
            <person name="Bellgard M.I."/>
        </authorList>
    </citation>
    <scope>NUCLEOTIDE SEQUENCE</scope>
    <source>
        <tissue evidence="1">Shoot tissue taken approximately 20 cm above the soil surface</tissue>
    </source>
</reference>
<evidence type="ECO:0000313" key="1">
    <source>
        <dbReference type="EMBL" id="JAD39736.1"/>
    </source>
</evidence>